<dbReference type="EMBL" id="CP042433">
    <property type="protein sequence ID" value="QEC56226.1"/>
    <property type="molecule type" value="Genomic_DNA"/>
</dbReference>
<accession>A0A5B8UIL8</accession>
<evidence type="ECO:0000313" key="2">
    <source>
        <dbReference type="Proteomes" id="UP000321204"/>
    </source>
</evidence>
<keyword evidence="2" id="KW-1185">Reference proteome</keyword>
<dbReference type="RefSeq" id="WP_146786510.1">
    <property type="nucleotide sequence ID" value="NZ_BAABIO010000001.1"/>
</dbReference>
<evidence type="ECO:0000313" key="1">
    <source>
        <dbReference type="EMBL" id="QEC56226.1"/>
    </source>
</evidence>
<dbReference type="PROSITE" id="PS51257">
    <property type="entry name" value="PROKAR_LIPOPROTEIN"/>
    <property type="match status" value="1"/>
</dbReference>
<organism evidence="1 2">
    <name type="scientific">Flavisolibacter ginsenosidimutans</name>
    <dbReference type="NCBI Taxonomy" id="661481"/>
    <lineage>
        <taxon>Bacteria</taxon>
        <taxon>Pseudomonadati</taxon>
        <taxon>Bacteroidota</taxon>
        <taxon>Chitinophagia</taxon>
        <taxon>Chitinophagales</taxon>
        <taxon>Chitinophagaceae</taxon>
        <taxon>Flavisolibacter</taxon>
    </lineage>
</organism>
<dbReference type="Proteomes" id="UP000321204">
    <property type="component" value="Chromosome"/>
</dbReference>
<proteinExistence type="predicted"/>
<name>A0A5B8UIL8_9BACT</name>
<dbReference type="KEGG" id="fgg:FSB75_10100"/>
<protein>
    <submittedName>
        <fullName evidence="1">Uncharacterized protein</fullName>
    </submittedName>
</protein>
<gene>
    <name evidence="1" type="ORF">FSB75_10100</name>
</gene>
<reference evidence="1 2" key="1">
    <citation type="journal article" date="2015" name="Int. J. Syst. Evol. Microbiol.">
        <title>Flavisolibacter ginsenosidimutans sp. nov., with ginsenoside-converting activity isolated from soil used for cultivating ginseng.</title>
        <authorList>
            <person name="Zhao Y."/>
            <person name="Liu Q."/>
            <person name="Kang M.S."/>
            <person name="Jin F."/>
            <person name="Yu H."/>
            <person name="Im W.T."/>
        </authorList>
    </citation>
    <scope>NUCLEOTIDE SEQUENCE [LARGE SCALE GENOMIC DNA]</scope>
    <source>
        <strain evidence="1 2">Gsoil 636</strain>
    </source>
</reference>
<dbReference type="OrthoDB" id="948349at2"/>
<sequence>MKPILLSGTLALALSSCTQFQYLTVSGTNLVKNERNELTAENDTLKIQYHFADYKGQMGIGVYNKTTELLEIDWKKSAIIVDGKAFSYFNTNAIISGVIERDSLQWRKYLRGLGDPVFLASLNGSVWIDQPTQFIPPLAYIYKAPLALPIEQLQNLPEQTAKKERTLLAEDVYTSYNKMEFKKDSSPLTFRSYLTFRIGGAGSQKEFTVEHNFYVSEVWKTTSGPDNFPETMINRGDRFYLQP</sequence>
<dbReference type="AlphaFoldDB" id="A0A5B8UIL8"/>